<dbReference type="Pfam" id="PF07833">
    <property type="entry name" value="Cu_amine_oxidN1"/>
    <property type="match status" value="1"/>
</dbReference>
<gene>
    <name evidence="3" type="ORF">HGI30_14580</name>
</gene>
<dbReference type="RefSeq" id="WP_168908219.1">
    <property type="nucleotide sequence ID" value="NZ_CP051428.1"/>
</dbReference>
<feature type="domain" description="PKD/Chitinase" evidence="2">
    <location>
        <begin position="236"/>
        <end position="310"/>
    </location>
</feature>
<dbReference type="InterPro" id="IPR035986">
    <property type="entry name" value="PKD_dom_sf"/>
</dbReference>
<evidence type="ECO:0000259" key="2">
    <source>
        <dbReference type="SMART" id="SM00089"/>
    </source>
</evidence>
<sequence>MKWLKSLALLSLAAAPLYGAAGQASAEAGINTITLTKGSKQMDKDGAAITAVQPLTIKNSVSYVAFSTLAQLYGYKTSYDAKTKESIAKTPSGEIRFRMNTKDIWVDGTKWTGEAASYSEKGSLMIPIRTWAKISGSGISFSGKQILLRWTEQQAPTAGFQVQPAVLYAGAPVTYIDQYASPSGAPLLNEEWTGRQDVFAEAGTYTVTRRVQDANGTWSEPFSVTVQVIGVNQPPVADFTTDKTSYRQGEKISYTDLSSDDNSSINPAKTKWTGKQDAFFSAGDHTVTLTVTDAQGLTSTVSKTISVTDEVLYTAEEFGLLFAQPGEKIRVDGDQVSAIPTLSYDFDSEPSKMIRSNSPETWTKEGIVFDDQFDGKVRLLFHNKNSMSGNVRMYLAVTNEGYQTARFGVGAIGTGGPDPSEIRTGKLSTIRYLTAINANGPETYSDIKPGETKLVLNEISQSAIKPGMVYSAYADVTADRTLRFRVIVVQDGREPIAALDQLSLLPADGNHTRGSFNNTTRDIHIDGVLGEGGKAERVVLGDNKLDPYLDGYDNSDGSLQLNRGNFGVLYKMTVTLAPRTVIYLNPRGGLYAGAFIVNGQIVPVTNNEQLKNSSEAAVLHRSGDSTETVELKYLIASGSYLPITMVFQPTPPLKS</sequence>
<protein>
    <submittedName>
        <fullName evidence="3">Copper amine oxidase N-terminal domain-containing protein</fullName>
    </submittedName>
</protein>
<dbReference type="SUPFAM" id="SSF49299">
    <property type="entry name" value="PKD domain"/>
    <property type="match status" value="2"/>
</dbReference>
<feature type="chain" id="PRO_5026159093" evidence="1">
    <location>
        <begin position="27"/>
        <end position="655"/>
    </location>
</feature>
<organism evidence="3 4">
    <name type="scientific">Paenibacillus albicereus</name>
    <dbReference type="NCBI Taxonomy" id="2726185"/>
    <lineage>
        <taxon>Bacteria</taxon>
        <taxon>Bacillati</taxon>
        <taxon>Bacillota</taxon>
        <taxon>Bacilli</taxon>
        <taxon>Bacillales</taxon>
        <taxon>Paenibacillaceae</taxon>
        <taxon>Paenibacillus</taxon>
    </lineage>
</organism>
<dbReference type="InterPro" id="IPR036582">
    <property type="entry name" value="Mao_N_sf"/>
</dbReference>
<dbReference type="SMART" id="SM00089">
    <property type="entry name" value="PKD"/>
    <property type="match status" value="2"/>
</dbReference>
<dbReference type="KEGG" id="palr:HGI30_14580"/>
<evidence type="ECO:0000313" key="4">
    <source>
        <dbReference type="Proteomes" id="UP000502136"/>
    </source>
</evidence>
<accession>A0A6H2GZR9</accession>
<dbReference type="Proteomes" id="UP000502136">
    <property type="component" value="Chromosome"/>
</dbReference>
<evidence type="ECO:0000313" key="3">
    <source>
        <dbReference type="EMBL" id="QJC52666.1"/>
    </source>
</evidence>
<keyword evidence="4" id="KW-1185">Reference proteome</keyword>
<dbReference type="CDD" id="cd00146">
    <property type="entry name" value="PKD"/>
    <property type="match status" value="1"/>
</dbReference>
<proteinExistence type="predicted"/>
<evidence type="ECO:0000256" key="1">
    <source>
        <dbReference type="SAM" id="SignalP"/>
    </source>
</evidence>
<dbReference type="InterPro" id="IPR012854">
    <property type="entry name" value="Cu_amine_oxidase-like_N"/>
</dbReference>
<dbReference type="InterPro" id="IPR022409">
    <property type="entry name" value="PKD/Chitinase_dom"/>
</dbReference>
<feature type="signal peptide" evidence="1">
    <location>
        <begin position="1"/>
        <end position="26"/>
    </location>
</feature>
<dbReference type="SUPFAM" id="SSF55383">
    <property type="entry name" value="Copper amine oxidase, domain N"/>
    <property type="match status" value="1"/>
</dbReference>
<dbReference type="Gene3D" id="2.60.40.10">
    <property type="entry name" value="Immunoglobulins"/>
    <property type="match status" value="1"/>
</dbReference>
<dbReference type="Gene3D" id="3.30.457.10">
    <property type="entry name" value="Copper amine oxidase-like, N-terminal domain"/>
    <property type="match status" value="1"/>
</dbReference>
<dbReference type="AlphaFoldDB" id="A0A6H2GZR9"/>
<reference evidence="3 4" key="1">
    <citation type="submission" date="2020-04" db="EMBL/GenBank/DDBJ databases">
        <title>Novel Paenibacillus strain UniB2 isolated from commercial digestive syrup.</title>
        <authorList>
            <person name="Thorat V."/>
            <person name="Kirdat K."/>
            <person name="Tiwarekar B."/>
            <person name="Yadav A."/>
        </authorList>
    </citation>
    <scope>NUCLEOTIDE SEQUENCE [LARGE SCALE GENOMIC DNA]</scope>
    <source>
        <strain evidence="3 4">UniB2</strain>
    </source>
</reference>
<feature type="domain" description="PKD/Chitinase" evidence="2">
    <location>
        <begin position="157"/>
        <end position="229"/>
    </location>
</feature>
<keyword evidence="1" id="KW-0732">Signal</keyword>
<dbReference type="EMBL" id="CP051428">
    <property type="protein sequence ID" value="QJC52666.1"/>
    <property type="molecule type" value="Genomic_DNA"/>
</dbReference>
<name>A0A6H2GZR9_9BACL</name>
<dbReference type="InterPro" id="IPR013783">
    <property type="entry name" value="Ig-like_fold"/>
</dbReference>